<reference evidence="3" key="1">
    <citation type="journal article" date="2021" name="Microorganisms">
        <title>Acidisoma silvae sp. nov. and Acidisomacellulosilytica sp. nov., Two Acidophilic Bacteria Isolated from Decaying Wood, Hydrolyzing Cellulose and Producing Poly-3-hydroxybutyrate.</title>
        <authorList>
            <person name="Mieszkin S."/>
            <person name="Pouder E."/>
            <person name="Uroz S."/>
            <person name="Simon-Colin C."/>
            <person name="Alain K."/>
        </authorList>
    </citation>
    <scope>NUCLEOTIDE SEQUENCE</scope>
    <source>
        <strain evidence="3">HW T2.11</strain>
    </source>
</reference>
<dbReference type="SUPFAM" id="SSF54626">
    <property type="entry name" value="Chalcone isomerase"/>
    <property type="match status" value="1"/>
</dbReference>
<evidence type="ECO:0000313" key="3">
    <source>
        <dbReference type="EMBL" id="MCB8876035.1"/>
    </source>
</evidence>
<evidence type="ECO:0000256" key="1">
    <source>
        <dbReference type="SAM" id="SignalP"/>
    </source>
</evidence>
<comment type="caution">
    <text evidence="3">The sequence shown here is derived from an EMBL/GenBank/DDBJ whole genome shotgun (WGS) entry which is preliminary data.</text>
</comment>
<keyword evidence="3" id="KW-0413">Isomerase</keyword>
<sequence>MALRSATLLRSMALAGCLFAAQNRAHAAELAGVQMPDHKVVDGVPLTLNGMALRTYSVLGIHIFVAGLFLSEPSHDADEIMASPEPKLLRFVFLHDVDAEQGRKSWVRSLNDNCQAPCHLPSDEVAKFLASVPPMNKGDTVDIRFDNRGIDFTVNGRSLGEVTDPLLAHVILRGYIGPEANPATVRDGILGLN</sequence>
<feature type="chain" id="PRO_5037454317" evidence="1">
    <location>
        <begin position="28"/>
        <end position="193"/>
    </location>
</feature>
<dbReference type="InterPro" id="IPR036298">
    <property type="entry name" value="Chalcone_isomerase_sf"/>
</dbReference>
<protein>
    <submittedName>
        <fullName evidence="3">Chalcone isomerase family protein</fullName>
    </submittedName>
</protein>
<keyword evidence="4" id="KW-1185">Reference proteome</keyword>
<accession>A0A963YTB3</accession>
<feature type="signal peptide" evidence="1">
    <location>
        <begin position="1"/>
        <end position="27"/>
    </location>
</feature>
<evidence type="ECO:0000313" key="4">
    <source>
        <dbReference type="Proteomes" id="UP000708298"/>
    </source>
</evidence>
<dbReference type="Pfam" id="PF16036">
    <property type="entry name" value="Chalcone_3"/>
    <property type="match status" value="1"/>
</dbReference>
<keyword evidence="1" id="KW-0732">Signal</keyword>
<gene>
    <name evidence="3" type="ORF">ASILVAE211_12650</name>
</gene>
<organism evidence="3 4">
    <name type="scientific">Acidisoma silvae</name>
    <dbReference type="NCBI Taxonomy" id="2802396"/>
    <lineage>
        <taxon>Bacteria</taxon>
        <taxon>Pseudomonadati</taxon>
        <taxon>Pseudomonadota</taxon>
        <taxon>Alphaproteobacteria</taxon>
        <taxon>Acetobacterales</taxon>
        <taxon>Acidocellaceae</taxon>
        <taxon>Acidisoma</taxon>
    </lineage>
</organism>
<dbReference type="Proteomes" id="UP000708298">
    <property type="component" value="Unassembled WGS sequence"/>
</dbReference>
<dbReference type="InterPro" id="IPR016087">
    <property type="entry name" value="Chalcone_isomerase"/>
</dbReference>
<dbReference type="GO" id="GO:0016872">
    <property type="term" value="F:intramolecular lyase activity"/>
    <property type="evidence" value="ECO:0007669"/>
    <property type="project" value="InterPro"/>
</dbReference>
<dbReference type="RefSeq" id="WP_227321693.1">
    <property type="nucleotide sequence ID" value="NZ_JAESVB010000005.1"/>
</dbReference>
<dbReference type="InterPro" id="IPR016088">
    <property type="entry name" value="Chalcone_isomerase_3-sand"/>
</dbReference>
<proteinExistence type="predicted"/>
<reference evidence="3" key="2">
    <citation type="submission" date="2021-01" db="EMBL/GenBank/DDBJ databases">
        <authorList>
            <person name="Mieszkin S."/>
            <person name="Pouder E."/>
            <person name="Alain K."/>
        </authorList>
    </citation>
    <scope>NUCLEOTIDE SEQUENCE</scope>
    <source>
        <strain evidence="3">HW T2.11</strain>
    </source>
</reference>
<dbReference type="Gene3D" id="3.50.70.10">
    <property type="match status" value="1"/>
</dbReference>
<name>A0A963YTB3_9PROT</name>
<feature type="domain" description="Chalcone isomerase" evidence="2">
    <location>
        <begin position="27"/>
        <end position="191"/>
    </location>
</feature>
<dbReference type="AlphaFoldDB" id="A0A963YTB3"/>
<evidence type="ECO:0000259" key="2">
    <source>
        <dbReference type="Pfam" id="PF16036"/>
    </source>
</evidence>
<dbReference type="EMBL" id="JAESVB010000005">
    <property type="protein sequence ID" value="MCB8876035.1"/>
    <property type="molecule type" value="Genomic_DNA"/>
</dbReference>